<dbReference type="Pfam" id="PF07940">
    <property type="entry name" value="Hepar_II_III_C"/>
    <property type="match status" value="1"/>
</dbReference>
<feature type="domain" description="Heparin-sulfate lyase N-terminal" evidence="6">
    <location>
        <begin position="29"/>
        <end position="299"/>
    </location>
</feature>
<comment type="subcellular location">
    <subcellularLocation>
        <location evidence="1">Periplasm</location>
    </subcellularLocation>
</comment>
<dbReference type="Pfam" id="PF16889">
    <property type="entry name" value="Hepar_II_III_N"/>
    <property type="match status" value="1"/>
</dbReference>
<dbReference type="Gene3D" id="2.70.98.70">
    <property type="match status" value="1"/>
</dbReference>
<dbReference type="InterPro" id="IPR031680">
    <property type="entry name" value="Hepar_II_III_N"/>
</dbReference>
<proteinExistence type="predicted"/>
<evidence type="ECO:0000256" key="1">
    <source>
        <dbReference type="ARBA" id="ARBA00004418"/>
    </source>
</evidence>
<accession>A0ABU1J1N1</accession>
<evidence type="ECO:0000313" key="8">
    <source>
        <dbReference type="Proteomes" id="UP001185028"/>
    </source>
</evidence>
<keyword evidence="2" id="KW-0732">Signal</keyword>
<dbReference type="PANTHER" id="PTHR39210">
    <property type="entry name" value="HEPARIN-SULFATE LYASE"/>
    <property type="match status" value="1"/>
</dbReference>
<protein>
    <recommendedName>
        <fullName evidence="9">Heparinase</fullName>
    </recommendedName>
</protein>
<dbReference type="PANTHER" id="PTHR39210:SF1">
    <property type="entry name" value="HEPARIN-SULFATE LYASE"/>
    <property type="match status" value="1"/>
</dbReference>
<evidence type="ECO:0000256" key="3">
    <source>
        <dbReference type="ARBA" id="ARBA00022764"/>
    </source>
</evidence>
<dbReference type="InterPro" id="IPR008929">
    <property type="entry name" value="Chondroitin_lyas"/>
</dbReference>
<keyword evidence="3" id="KW-0574">Periplasm</keyword>
<gene>
    <name evidence="7" type="ORF">JOC58_003327</name>
</gene>
<keyword evidence="8" id="KW-1185">Reference proteome</keyword>
<organism evidence="7 8">
    <name type="scientific">Paenibacillus hunanensis</name>
    <dbReference type="NCBI Taxonomy" id="539262"/>
    <lineage>
        <taxon>Bacteria</taxon>
        <taxon>Bacillati</taxon>
        <taxon>Bacillota</taxon>
        <taxon>Bacilli</taxon>
        <taxon>Bacillales</taxon>
        <taxon>Paenibacillaceae</taxon>
        <taxon>Paenibacillus</taxon>
    </lineage>
</organism>
<dbReference type="Proteomes" id="UP001185028">
    <property type="component" value="Unassembled WGS sequence"/>
</dbReference>
<feature type="domain" description="Heparinase II/III-like C-terminal" evidence="5">
    <location>
        <begin position="352"/>
        <end position="604"/>
    </location>
</feature>
<sequence length="671" mass="77328">MSARTYYLNADELEQAASAYRTYYPQQATDTLQIADQACLDLFMVPYTNDLTRWIPMGDPVDWLYNPSLDPEFTWGINRHWHMLDLGKAYLMTGDEKYVETYIRHFRSWCVQNPPPQPSMPYEEATFFQLPGPWRLLETGLRVQSWISAYAYMQRSEQIDEAFTAELLVALEQHAVYLTSYLGQTEINHAMMHMQGLFMIGVFYSEHPRAPYWRQLATERLQLCQYHQIGEEGIQSELTTHYHDASIEMFGTPYLLGRLAGFPFPTAYGQQLHRMTTFTLAMIRPDNRSTAIGDSEWVSNGRARVAMLGGILDDEHLLVRGEVSPDFLWMFGAETFEKYKALQQTELVDVESIDFPKTGYYMMKSPGQHLFFDAAPMGGAHGHADALNFEWYWQRQLLFVDPGRYTYEEGYWRHYFKSTAAHNTIMIDGVDQTAYISTQAWAEPAAACQTLRREKHTNYELVDAIHDGYMRLDDPVQHRRWLVMGKQVPLLIVVDWMDAQAEHEVHQRFQLHPDAVARVMTTTDSNAEYPSDVNVEVTDVHDMSIVPAVQLDYPQNELSARMYWALATSGEQPSMEQLDHKLHIVSEEGWVSPIYGQKQPTSIIDAGIRSYGAIGIATVVIPDDHRSDPANVWVVDKLQFNRDQGLELVLYNDTSQLQVRVDEQQISWNLS</sequence>
<evidence type="ECO:0008006" key="9">
    <source>
        <dbReference type="Google" id="ProtNLM"/>
    </source>
</evidence>
<evidence type="ECO:0000259" key="5">
    <source>
        <dbReference type="Pfam" id="PF07940"/>
    </source>
</evidence>
<name>A0ABU1J1N1_9BACL</name>
<evidence type="ECO:0000256" key="4">
    <source>
        <dbReference type="ARBA" id="ARBA00023239"/>
    </source>
</evidence>
<evidence type="ECO:0000259" key="6">
    <source>
        <dbReference type="Pfam" id="PF16889"/>
    </source>
</evidence>
<dbReference type="RefSeq" id="WP_188777536.1">
    <property type="nucleotide sequence ID" value="NZ_BMMB01000010.1"/>
</dbReference>
<dbReference type="EMBL" id="JAVDQH010000014">
    <property type="protein sequence ID" value="MDR6245414.1"/>
    <property type="molecule type" value="Genomic_DNA"/>
</dbReference>
<dbReference type="Gene3D" id="1.50.10.100">
    <property type="entry name" value="Chondroitin AC/alginate lyase"/>
    <property type="match status" value="1"/>
</dbReference>
<evidence type="ECO:0000313" key="7">
    <source>
        <dbReference type="EMBL" id="MDR6245414.1"/>
    </source>
</evidence>
<comment type="caution">
    <text evidence="7">The sequence shown here is derived from an EMBL/GenBank/DDBJ whole genome shotgun (WGS) entry which is preliminary data.</text>
</comment>
<dbReference type="SUPFAM" id="SSF48230">
    <property type="entry name" value="Chondroitin AC/alginate lyase"/>
    <property type="match status" value="1"/>
</dbReference>
<keyword evidence="4" id="KW-0456">Lyase</keyword>
<reference evidence="7 8" key="1">
    <citation type="submission" date="2023-07" db="EMBL/GenBank/DDBJ databases">
        <title>Genomic Encyclopedia of Type Strains, Phase IV (KMG-IV): sequencing the most valuable type-strain genomes for metagenomic binning, comparative biology and taxonomic classification.</title>
        <authorList>
            <person name="Goeker M."/>
        </authorList>
    </citation>
    <scope>NUCLEOTIDE SEQUENCE [LARGE SCALE GENOMIC DNA]</scope>
    <source>
        <strain evidence="7 8">DSM 22170</strain>
    </source>
</reference>
<dbReference type="InterPro" id="IPR012480">
    <property type="entry name" value="Hepar_II_III_C"/>
</dbReference>
<evidence type="ECO:0000256" key="2">
    <source>
        <dbReference type="ARBA" id="ARBA00022729"/>
    </source>
</evidence>